<proteinExistence type="inferred from homology"/>
<evidence type="ECO:0000259" key="7">
    <source>
        <dbReference type="Pfam" id="PF00294"/>
    </source>
</evidence>
<dbReference type="InterPro" id="IPR030830">
    <property type="entry name" value="Myo_inos_IolC"/>
</dbReference>
<evidence type="ECO:0000256" key="5">
    <source>
        <dbReference type="ARBA" id="ARBA00022840"/>
    </source>
</evidence>
<evidence type="ECO:0000256" key="6">
    <source>
        <dbReference type="HAMAP-Rule" id="MF_01668"/>
    </source>
</evidence>
<feature type="domain" description="Carbohydrate kinase PfkB" evidence="7">
    <location>
        <begin position="17"/>
        <end position="317"/>
    </location>
</feature>
<dbReference type="OrthoDB" id="9813569at2"/>
<dbReference type="InterPro" id="IPR002173">
    <property type="entry name" value="Carboh/pur_kinase_PfkB_CS"/>
</dbReference>
<dbReference type="InterPro" id="IPR029056">
    <property type="entry name" value="Ribokinase-like"/>
</dbReference>
<gene>
    <name evidence="6 8" type="primary">iolC</name>
    <name evidence="8" type="ORF">FZC85_18385</name>
</gene>
<evidence type="ECO:0000256" key="3">
    <source>
        <dbReference type="ARBA" id="ARBA00022741"/>
    </source>
</evidence>
<comment type="similarity">
    <text evidence="1 6">Belongs to the carbohydrate kinase PfkB family.</text>
</comment>
<comment type="pathway">
    <text evidence="6">Polyol metabolism; myo-inositol degradation into acetyl-CoA; acetyl-CoA from myo-inositol: step 5/7.</text>
</comment>
<evidence type="ECO:0000313" key="8">
    <source>
        <dbReference type="EMBL" id="TYS83070.1"/>
    </source>
</evidence>
<keyword evidence="4 6" id="KW-0418">Kinase</keyword>
<keyword evidence="3 6" id="KW-0547">Nucleotide-binding</keyword>
<protein>
    <recommendedName>
        <fullName evidence="6">5-dehydro-2-deoxygluconokinase</fullName>
        <ecNumber evidence="6">2.7.1.92</ecNumber>
    </recommendedName>
    <alternativeName>
        <fullName evidence="6">2-deoxy-5-keto-D-gluconate kinase</fullName>
        <shortName evidence="6">DKG kinase</shortName>
    </alternativeName>
</protein>
<dbReference type="EMBL" id="VTEZ01000006">
    <property type="protein sequence ID" value="TYS83070.1"/>
    <property type="molecule type" value="Genomic_DNA"/>
</dbReference>
<dbReference type="GO" id="GO:0047590">
    <property type="term" value="F:5-dehydro-2-deoxygluconokinase activity"/>
    <property type="evidence" value="ECO:0007669"/>
    <property type="project" value="UniProtKB-UniRule"/>
</dbReference>
<comment type="catalytic activity">
    <reaction evidence="6">
        <text>5-dehydro-2-deoxy-D-gluconate + ATP = 6-phospho-5-dehydro-2-deoxy-D-gluconate + ADP + H(+)</text>
        <dbReference type="Rhea" id="RHEA:13497"/>
        <dbReference type="ChEBI" id="CHEBI:15378"/>
        <dbReference type="ChEBI" id="CHEBI:16669"/>
        <dbReference type="ChEBI" id="CHEBI:30616"/>
        <dbReference type="ChEBI" id="CHEBI:57949"/>
        <dbReference type="ChEBI" id="CHEBI:456216"/>
        <dbReference type="EC" id="2.7.1.92"/>
    </reaction>
</comment>
<reference evidence="8 9" key="1">
    <citation type="submission" date="2019-08" db="EMBL/GenBank/DDBJ databases">
        <title>Bacillus genomes from the desert of Cuatro Cienegas, Coahuila.</title>
        <authorList>
            <person name="Olmedo-Alvarez G."/>
        </authorList>
    </citation>
    <scope>NUCLEOTIDE SEQUENCE [LARGE SCALE GENOMIC DNA]</scope>
    <source>
        <strain evidence="8 9">CH87b_3T</strain>
    </source>
</reference>
<dbReference type="GO" id="GO:0005524">
    <property type="term" value="F:ATP binding"/>
    <property type="evidence" value="ECO:0007669"/>
    <property type="project" value="UniProtKB-UniRule"/>
</dbReference>
<organism evidence="8 9">
    <name type="scientific">Rossellomorea aquimaris</name>
    <dbReference type="NCBI Taxonomy" id="189382"/>
    <lineage>
        <taxon>Bacteria</taxon>
        <taxon>Bacillati</taxon>
        <taxon>Bacillota</taxon>
        <taxon>Bacilli</taxon>
        <taxon>Bacillales</taxon>
        <taxon>Bacillaceae</taxon>
        <taxon>Rossellomorea</taxon>
    </lineage>
</organism>
<keyword evidence="2 6" id="KW-0808">Transferase</keyword>
<evidence type="ECO:0000313" key="9">
    <source>
        <dbReference type="Proteomes" id="UP000324269"/>
    </source>
</evidence>
<dbReference type="SUPFAM" id="SSF53613">
    <property type="entry name" value="Ribokinase-like"/>
    <property type="match status" value="1"/>
</dbReference>
<dbReference type="InterPro" id="IPR023314">
    <property type="entry name" value="Myo_inos_IolC-like_sf"/>
</dbReference>
<evidence type="ECO:0000256" key="1">
    <source>
        <dbReference type="ARBA" id="ARBA00010688"/>
    </source>
</evidence>
<dbReference type="CDD" id="cd01166">
    <property type="entry name" value="KdgK"/>
    <property type="match status" value="1"/>
</dbReference>
<evidence type="ECO:0000256" key="4">
    <source>
        <dbReference type="ARBA" id="ARBA00022777"/>
    </source>
</evidence>
<dbReference type="InterPro" id="IPR050306">
    <property type="entry name" value="PfkB_Carbo_kinase"/>
</dbReference>
<dbReference type="Gene3D" id="2.20.150.10">
    <property type="entry name" value="putative 5-dehydro-2- deoxygluconokinase"/>
    <property type="match status" value="1"/>
</dbReference>
<dbReference type="PANTHER" id="PTHR43085">
    <property type="entry name" value="HEXOKINASE FAMILY MEMBER"/>
    <property type="match status" value="1"/>
</dbReference>
<keyword evidence="5 6" id="KW-0067">ATP-binding</keyword>
<evidence type="ECO:0000256" key="2">
    <source>
        <dbReference type="ARBA" id="ARBA00022679"/>
    </source>
</evidence>
<dbReference type="Pfam" id="PF00294">
    <property type="entry name" value="PfkB"/>
    <property type="match status" value="1"/>
</dbReference>
<dbReference type="RefSeq" id="WP_148970482.1">
    <property type="nucleotide sequence ID" value="NZ_JBNIKW010000006.1"/>
</dbReference>
<dbReference type="NCBIfam" id="TIGR04382">
    <property type="entry name" value="myo_inos_iolC_N"/>
    <property type="match status" value="1"/>
</dbReference>
<dbReference type="InterPro" id="IPR011611">
    <property type="entry name" value="PfkB_dom"/>
</dbReference>
<dbReference type="InterPro" id="IPR022841">
    <property type="entry name" value="DKG_kinase_firmi"/>
</dbReference>
<dbReference type="UniPathway" id="UPA00076">
    <property type="reaction ID" value="UER00146"/>
</dbReference>
<dbReference type="Proteomes" id="UP000324269">
    <property type="component" value="Unassembled WGS sequence"/>
</dbReference>
<dbReference type="PANTHER" id="PTHR43085:SF49">
    <property type="entry name" value="5-DEHYDRO-2-DEOXYGLUCONOKINASE"/>
    <property type="match status" value="1"/>
</dbReference>
<dbReference type="AlphaFoldDB" id="A0A5D4U7F8"/>
<dbReference type="Gene3D" id="3.40.1190.20">
    <property type="match status" value="1"/>
</dbReference>
<dbReference type="EC" id="2.7.1.92" evidence="6"/>
<comment type="caution">
    <text evidence="8">The sequence shown here is derived from an EMBL/GenBank/DDBJ whole genome shotgun (WGS) entry which is preliminary data.</text>
</comment>
<accession>A0A5D4U7F8</accession>
<name>A0A5D4U7F8_9BACI</name>
<dbReference type="PROSITE" id="PS00584">
    <property type="entry name" value="PFKB_KINASES_2"/>
    <property type="match status" value="1"/>
</dbReference>
<comment type="function">
    <text evidence="6">Catalyzes the phosphorylation of 5-dehydro-2-deoxy-D-gluconate (2-deoxy-5-keto-D-gluconate or DKG) to 6-phospho-5-dehydro-2-deoxy-D-gluconate (DKGP).</text>
</comment>
<sequence length="349" mass="38916">MPQLTFDSTKPFDFIGVGRLCIDLNANEIHRPMEETLTFTKYVGGSPANISIGMARLGMKTGFIGRVADDQMGRFIEQYLDENDIDTSSVITDTNHSVTGLAFTEIKSPSDCSILMYRDNVADLYLEPQDIKEEYIKDSKALLISGTALSKSPSREAVFTALHYARKHRTVVFFDIDYRPYSWTSEDETAIYYKLAAEKSDVIIGTREEFNLMERIDNREEPSDWSTAKNWFKHEAEIVVIKHGEKGSIAYTKEGQSFESPIFPANVIKTFGAGDSYAAGFIYGLMKGWKVPEAMEFGSAAAAIVISSHSCSDAMPTADQIKKFIHDCNTGKQPIHSNASQSNQKEGVQ</sequence>
<dbReference type="HAMAP" id="MF_01668">
    <property type="entry name" value="IolC"/>
    <property type="match status" value="1"/>
</dbReference>
<dbReference type="GO" id="GO:0019310">
    <property type="term" value="P:inositol catabolic process"/>
    <property type="evidence" value="ECO:0007669"/>
    <property type="project" value="UniProtKB-UniRule"/>
</dbReference>